<dbReference type="SUPFAM" id="SSF102114">
    <property type="entry name" value="Radical SAM enzymes"/>
    <property type="match status" value="1"/>
</dbReference>
<evidence type="ECO:0000259" key="11">
    <source>
        <dbReference type="PROSITE" id="PS51918"/>
    </source>
</evidence>
<dbReference type="GO" id="GO:0005737">
    <property type="term" value="C:cytoplasm"/>
    <property type="evidence" value="ECO:0007669"/>
    <property type="project" value="UniProtKB-SubCell"/>
</dbReference>
<organism evidence="12 13">
    <name type="scientific">Hoylesella pleuritidis F0068</name>
    <dbReference type="NCBI Taxonomy" id="1081904"/>
    <lineage>
        <taxon>Bacteria</taxon>
        <taxon>Pseudomonadati</taxon>
        <taxon>Bacteroidota</taxon>
        <taxon>Bacteroidia</taxon>
        <taxon>Bacteroidales</taxon>
        <taxon>Prevotellaceae</taxon>
        <taxon>Hoylesella</taxon>
    </lineage>
</organism>
<keyword evidence="9" id="KW-0963">Cytoplasm</keyword>
<dbReference type="NCBIfam" id="TIGR02493">
    <property type="entry name" value="PFLA"/>
    <property type="match status" value="1"/>
</dbReference>
<evidence type="ECO:0000256" key="9">
    <source>
        <dbReference type="RuleBase" id="RU362053"/>
    </source>
</evidence>
<dbReference type="SFLD" id="SFLDG01066">
    <property type="entry name" value="organic_radical-activating_enz"/>
    <property type="match status" value="1"/>
</dbReference>
<evidence type="ECO:0000256" key="4">
    <source>
        <dbReference type="ARBA" id="ARBA00022691"/>
    </source>
</evidence>
<reference evidence="12 13" key="1">
    <citation type="submission" date="2013-08" db="EMBL/GenBank/DDBJ databases">
        <authorList>
            <person name="Durkin A.S."/>
            <person name="Haft D.R."/>
            <person name="McCorrison J."/>
            <person name="Torralba M."/>
            <person name="Gillis M."/>
            <person name="Haft D.H."/>
            <person name="Methe B."/>
            <person name="Sutton G."/>
            <person name="Nelson K.E."/>
        </authorList>
    </citation>
    <scope>NUCLEOTIDE SEQUENCE [LARGE SCALE GENOMIC DNA]</scope>
    <source>
        <strain evidence="12 13">F0068</strain>
    </source>
</reference>
<evidence type="ECO:0000256" key="7">
    <source>
        <dbReference type="ARBA" id="ARBA00023004"/>
    </source>
</evidence>
<keyword evidence="7 9" id="KW-0408">Iron</keyword>
<dbReference type="InterPro" id="IPR013785">
    <property type="entry name" value="Aldolase_TIM"/>
</dbReference>
<dbReference type="CDD" id="cd01335">
    <property type="entry name" value="Radical_SAM"/>
    <property type="match status" value="1"/>
</dbReference>
<comment type="cofactor">
    <cofactor evidence="9">
        <name>[4Fe-4S] cluster</name>
        <dbReference type="ChEBI" id="CHEBI:49883"/>
    </cofactor>
    <text evidence="9">Binds 1 [4Fe-4S] cluster. The cluster is coordinated with 3 cysteines and an exchangeable S-adenosyl-L-methionine.</text>
</comment>
<dbReference type="InterPro" id="IPR012838">
    <property type="entry name" value="PFL1_activating"/>
</dbReference>
<dbReference type="GO" id="GO:0043365">
    <property type="term" value="F:[formate-C-acetyltransferase]-activating enzyme activity"/>
    <property type="evidence" value="ECO:0007669"/>
    <property type="project" value="UniProtKB-UniRule"/>
</dbReference>
<comment type="catalytic activity">
    <reaction evidence="9">
        <text>glycyl-[formate C-acetyltransferase] + reduced [flavodoxin] + S-adenosyl-L-methionine = glycin-2-yl radical-[formate C-acetyltransferase] + semiquinone [flavodoxin] + 5'-deoxyadenosine + L-methionine + H(+)</text>
        <dbReference type="Rhea" id="RHEA:19225"/>
        <dbReference type="Rhea" id="RHEA-COMP:10622"/>
        <dbReference type="Rhea" id="RHEA-COMP:12190"/>
        <dbReference type="Rhea" id="RHEA-COMP:12191"/>
        <dbReference type="Rhea" id="RHEA-COMP:14480"/>
        <dbReference type="ChEBI" id="CHEBI:15378"/>
        <dbReference type="ChEBI" id="CHEBI:17319"/>
        <dbReference type="ChEBI" id="CHEBI:29947"/>
        <dbReference type="ChEBI" id="CHEBI:32722"/>
        <dbReference type="ChEBI" id="CHEBI:57618"/>
        <dbReference type="ChEBI" id="CHEBI:57844"/>
        <dbReference type="ChEBI" id="CHEBI:59789"/>
        <dbReference type="ChEBI" id="CHEBI:140311"/>
        <dbReference type="EC" id="1.97.1.4"/>
    </reaction>
</comment>
<gene>
    <name evidence="12" type="primary">pflA</name>
    <name evidence="12" type="ORF">HMPREF1218_0473</name>
</gene>
<dbReference type="SFLD" id="SFLDS00029">
    <property type="entry name" value="Radical_SAM"/>
    <property type="match status" value="1"/>
</dbReference>
<dbReference type="InterPro" id="IPR012839">
    <property type="entry name" value="Organic_radical_activase"/>
</dbReference>
<evidence type="ECO:0000313" key="13">
    <source>
        <dbReference type="Proteomes" id="UP000016600"/>
    </source>
</evidence>
<keyword evidence="12" id="KW-0456">Lyase</keyword>
<evidence type="ECO:0000256" key="8">
    <source>
        <dbReference type="ARBA" id="ARBA00023014"/>
    </source>
</evidence>
<comment type="function">
    <text evidence="1">Activation of pyruvate formate-lyase 1 under anaerobic conditions by generation of an organic free radical, using S-adenosylmethionine and reduced flavodoxin as cosubstrates to produce 5'-deoxy-adenosine.</text>
</comment>
<proteinExistence type="inferred from homology"/>
<dbReference type="GO" id="GO:0016829">
    <property type="term" value="F:lyase activity"/>
    <property type="evidence" value="ECO:0007669"/>
    <property type="project" value="UniProtKB-KW"/>
</dbReference>
<dbReference type="PANTHER" id="PTHR30352:SF5">
    <property type="entry name" value="PYRUVATE FORMATE-LYASE 1-ACTIVATING ENZYME"/>
    <property type="match status" value="1"/>
</dbReference>
<keyword evidence="3 9" id="KW-0004">4Fe-4S</keyword>
<comment type="caution">
    <text evidence="12">The sequence shown here is derived from an EMBL/GenBank/DDBJ whole genome shotgun (WGS) entry which is preliminary data.</text>
</comment>
<evidence type="ECO:0000256" key="5">
    <source>
        <dbReference type="ARBA" id="ARBA00022723"/>
    </source>
</evidence>
<feature type="domain" description="Radical SAM core" evidence="11">
    <location>
        <begin position="40"/>
        <end position="267"/>
    </location>
</feature>
<dbReference type="Proteomes" id="UP000016600">
    <property type="component" value="Unassembled WGS sequence"/>
</dbReference>
<evidence type="ECO:0000313" key="12">
    <source>
        <dbReference type="EMBL" id="ERK00602.1"/>
    </source>
</evidence>
<evidence type="ECO:0000256" key="3">
    <source>
        <dbReference type="ARBA" id="ARBA00022485"/>
    </source>
</evidence>
<keyword evidence="8 9" id="KW-0411">Iron-sulfur</keyword>
<dbReference type="GO" id="GO:0051539">
    <property type="term" value="F:4 iron, 4 sulfur cluster binding"/>
    <property type="evidence" value="ECO:0007669"/>
    <property type="project" value="UniProtKB-UniRule"/>
</dbReference>
<dbReference type="PROSITE" id="PS01087">
    <property type="entry name" value="RADICAL_ACTIVATING"/>
    <property type="match status" value="1"/>
</dbReference>
<dbReference type="InterPro" id="IPR001989">
    <property type="entry name" value="Radical_activat_CS"/>
</dbReference>
<dbReference type="AlphaFoldDB" id="U2KQ58"/>
<dbReference type="InterPro" id="IPR007197">
    <property type="entry name" value="rSAM"/>
</dbReference>
<dbReference type="PROSITE" id="PS51918">
    <property type="entry name" value="RADICAL_SAM"/>
    <property type="match status" value="1"/>
</dbReference>
<keyword evidence="6 9" id="KW-0560">Oxidoreductase</keyword>
<dbReference type="PATRIC" id="fig|1081904.3.peg.1507"/>
<dbReference type="Gene3D" id="3.20.20.70">
    <property type="entry name" value="Aldolase class I"/>
    <property type="match status" value="1"/>
</dbReference>
<evidence type="ECO:0000256" key="6">
    <source>
        <dbReference type="ARBA" id="ARBA00023002"/>
    </source>
</evidence>
<dbReference type="Pfam" id="PF04055">
    <property type="entry name" value="Radical_SAM"/>
    <property type="match status" value="1"/>
</dbReference>
<dbReference type="PANTHER" id="PTHR30352">
    <property type="entry name" value="PYRUVATE FORMATE-LYASE-ACTIVATING ENZYME"/>
    <property type="match status" value="1"/>
</dbReference>
<dbReference type="InterPro" id="IPR034457">
    <property type="entry name" value="Organic_radical-activating"/>
</dbReference>
<dbReference type="EC" id="1.97.1.4" evidence="9"/>
<keyword evidence="13" id="KW-1185">Reference proteome</keyword>
<protein>
    <recommendedName>
        <fullName evidence="9">Pyruvate formate-lyase-activating enzyme</fullName>
        <ecNumber evidence="9">1.97.1.4</ecNumber>
    </recommendedName>
</protein>
<comment type="function">
    <text evidence="9">Activation of pyruvate formate-lyase under anaerobic conditions by generation of an organic free radical, using S-adenosylmethionine and reduced flavodoxin as cosubstrates to produce 5'-deoxy-adenosine.</text>
</comment>
<sequence length="280" mass="31983">MIYSDLTSKENPVDSSLPSPEQSKRVPFGRIHSVETFGSVDGPGIRFIVFLKGCAMRCRYCHNPDTWDPQSDDLRTADEVLEQALHYRSYWGRKGGITASGGEALLQIDFLTDLFRKAKAQGVNTCLDTAARPFTCREPFFGKFQELMKYTDLVLLDIKHIDDEGHKQLTGWTNRNILDCARYLSDIGKSIWIRHVLVPGVTDDDKLLYRLRDFLKTLHNIERIEVLPYHALGVYKWDELGIPYTLRDAEPPTQERVDNAQRILNEALNPSPSKAEETPK</sequence>
<keyword evidence="12" id="KW-0670">Pyruvate</keyword>
<comment type="subcellular location">
    <subcellularLocation>
        <location evidence="9">Cytoplasm</location>
    </subcellularLocation>
</comment>
<dbReference type="EMBL" id="AWET01000036">
    <property type="protein sequence ID" value="ERK00602.1"/>
    <property type="molecule type" value="Genomic_DNA"/>
</dbReference>
<dbReference type="GO" id="GO:0046872">
    <property type="term" value="F:metal ion binding"/>
    <property type="evidence" value="ECO:0007669"/>
    <property type="project" value="UniProtKB-UniRule"/>
</dbReference>
<evidence type="ECO:0000256" key="10">
    <source>
        <dbReference type="SAM" id="MobiDB-lite"/>
    </source>
</evidence>
<evidence type="ECO:0000256" key="2">
    <source>
        <dbReference type="ARBA" id="ARBA00009777"/>
    </source>
</evidence>
<dbReference type="RefSeq" id="WP_021584160.1">
    <property type="nucleotide sequence ID" value="NZ_AWET01000036.1"/>
</dbReference>
<comment type="similarity">
    <text evidence="2 9">Belongs to the organic radical-activating enzymes family.</text>
</comment>
<dbReference type="PIRSF" id="PIRSF000371">
    <property type="entry name" value="PFL_act_enz"/>
    <property type="match status" value="1"/>
</dbReference>
<name>U2KQ58_9BACT</name>
<accession>U2KQ58</accession>
<keyword evidence="4 9" id="KW-0949">S-adenosyl-L-methionine</keyword>
<feature type="region of interest" description="Disordered" evidence="10">
    <location>
        <begin position="1"/>
        <end position="24"/>
    </location>
</feature>
<evidence type="ECO:0000256" key="1">
    <source>
        <dbReference type="ARBA" id="ARBA00002918"/>
    </source>
</evidence>
<dbReference type="InterPro" id="IPR058240">
    <property type="entry name" value="rSAM_sf"/>
</dbReference>
<keyword evidence="5 9" id="KW-0479">Metal-binding</keyword>